<keyword evidence="4" id="KW-0997">Cell inner membrane</keyword>
<evidence type="ECO:0000256" key="5">
    <source>
        <dbReference type="ARBA" id="ARBA00022692"/>
    </source>
</evidence>
<reference evidence="10 11" key="1">
    <citation type="submission" date="2018-07" db="EMBL/GenBank/DDBJ databases">
        <title>High-quality-draft genome sequence of Gaiella occulta.</title>
        <authorList>
            <person name="Severino R."/>
            <person name="Froufe H.J.C."/>
            <person name="Rainey F.A."/>
            <person name="Barroso C."/>
            <person name="Albuquerque L."/>
            <person name="Lobo-Da-Cunha A."/>
            <person name="Da Costa M.S."/>
            <person name="Egas C."/>
        </authorList>
    </citation>
    <scope>NUCLEOTIDE SEQUENCE [LARGE SCALE GENOMIC DNA]</scope>
    <source>
        <strain evidence="10 11">F2-233</strain>
    </source>
</reference>
<name>A0A7M2Z210_9ACTN</name>
<protein>
    <submittedName>
        <fullName evidence="10">Binding-protein-dependent transport system inner membrane component</fullName>
    </submittedName>
</protein>
<feature type="transmembrane region" description="Helical" evidence="8">
    <location>
        <begin position="231"/>
        <end position="252"/>
    </location>
</feature>
<dbReference type="Pfam" id="PF00528">
    <property type="entry name" value="BPD_transp_1"/>
    <property type="match status" value="1"/>
</dbReference>
<evidence type="ECO:0000256" key="7">
    <source>
        <dbReference type="ARBA" id="ARBA00023136"/>
    </source>
</evidence>
<dbReference type="Gene3D" id="1.10.3720.10">
    <property type="entry name" value="MetI-like"/>
    <property type="match status" value="1"/>
</dbReference>
<evidence type="ECO:0000256" key="4">
    <source>
        <dbReference type="ARBA" id="ARBA00022519"/>
    </source>
</evidence>
<evidence type="ECO:0000256" key="2">
    <source>
        <dbReference type="ARBA" id="ARBA00022448"/>
    </source>
</evidence>
<dbReference type="AlphaFoldDB" id="A0A7M2Z210"/>
<evidence type="ECO:0000256" key="6">
    <source>
        <dbReference type="ARBA" id="ARBA00022989"/>
    </source>
</evidence>
<dbReference type="PANTHER" id="PTHR43357">
    <property type="entry name" value="INNER MEMBRANE ABC TRANSPORTER PERMEASE PROTEIN YDCV"/>
    <property type="match status" value="1"/>
</dbReference>
<dbReference type="CDD" id="cd06261">
    <property type="entry name" value="TM_PBP2"/>
    <property type="match status" value="1"/>
</dbReference>
<keyword evidence="11" id="KW-1185">Reference proteome</keyword>
<dbReference type="InterPro" id="IPR000515">
    <property type="entry name" value="MetI-like"/>
</dbReference>
<comment type="subcellular location">
    <subcellularLocation>
        <location evidence="1">Cell inner membrane</location>
        <topology evidence="1">Multi-pass membrane protein</topology>
    </subcellularLocation>
    <subcellularLocation>
        <location evidence="8">Cell membrane</location>
        <topology evidence="8">Multi-pass membrane protein</topology>
    </subcellularLocation>
</comment>
<feature type="transmembrane region" description="Helical" evidence="8">
    <location>
        <begin position="98"/>
        <end position="120"/>
    </location>
</feature>
<accession>A0A7M2Z210</accession>
<keyword evidence="6 8" id="KW-1133">Transmembrane helix</keyword>
<evidence type="ECO:0000259" key="9">
    <source>
        <dbReference type="PROSITE" id="PS50928"/>
    </source>
</evidence>
<dbReference type="OrthoDB" id="5622164at2"/>
<gene>
    <name evidence="10" type="ORF">Gocc_0544</name>
</gene>
<evidence type="ECO:0000256" key="8">
    <source>
        <dbReference type="RuleBase" id="RU363032"/>
    </source>
</evidence>
<keyword evidence="7 8" id="KW-0472">Membrane</keyword>
<feature type="transmembrane region" description="Helical" evidence="8">
    <location>
        <begin position="189"/>
        <end position="211"/>
    </location>
</feature>
<evidence type="ECO:0000313" key="11">
    <source>
        <dbReference type="Proteomes" id="UP000254134"/>
    </source>
</evidence>
<dbReference type="GO" id="GO:0055085">
    <property type="term" value="P:transmembrane transport"/>
    <property type="evidence" value="ECO:0007669"/>
    <property type="project" value="InterPro"/>
</dbReference>
<sequence>MTPRRFIAPSAVVWLAIGAAYFLLPLVATLLFSLKNDQTGLCCTLANYGTILHDPEFWRTIKLSAVVALETIAIALALLVPTIYWVHLKLPRLRPVIGFLALVPFVVAPIILVVGLLDFYRGTPSWFYAEPYGFLVGAYVILSFPYMYFSLDTGFRSIDVHTLTEASQSLGANWRTTLLQVILPNIKGAALAAAFLTLAIVMGEFTIASLAQFKTFPVYIQYINQNKAYPAAAVTLLAFGITWAAMLALLFVGRGRQAQNGGTR</sequence>
<dbReference type="PANTHER" id="PTHR43357:SF4">
    <property type="entry name" value="INNER MEMBRANE ABC TRANSPORTER PERMEASE PROTEIN YDCV"/>
    <property type="match status" value="1"/>
</dbReference>
<dbReference type="GO" id="GO:0005886">
    <property type="term" value="C:plasma membrane"/>
    <property type="evidence" value="ECO:0007669"/>
    <property type="project" value="UniProtKB-SubCell"/>
</dbReference>
<feature type="domain" description="ABC transmembrane type-1" evidence="9">
    <location>
        <begin position="57"/>
        <end position="247"/>
    </location>
</feature>
<feature type="transmembrane region" description="Helical" evidence="8">
    <location>
        <begin position="132"/>
        <end position="149"/>
    </location>
</feature>
<organism evidence="10 11">
    <name type="scientific">Gaiella occulta</name>
    <dbReference type="NCBI Taxonomy" id="1002870"/>
    <lineage>
        <taxon>Bacteria</taxon>
        <taxon>Bacillati</taxon>
        <taxon>Actinomycetota</taxon>
        <taxon>Thermoleophilia</taxon>
        <taxon>Gaiellales</taxon>
        <taxon>Gaiellaceae</taxon>
        <taxon>Gaiella</taxon>
    </lineage>
</organism>
<comment type="caution">
    <text evidence="10">The sequence shown here is derived from an EMBL/GenBank/DDBJ whole genome shotgun (WGS) entry which is preliminary data.</text>
</comment>
<evidence type="ECO:0000256" key="3">
    <source>
        <dbReference type="ARBA" id="ARBA00022475"/>
    </source>
</evidence>
<dbReference type="RefSeq" id="WP_114795150.1">
    <property type="nucleotide sequence ID" value="NZ_QQZY01000001.1"/>
</dbReference>
<keyword evidence="3" id="KW-1003">Cell membrane</keyword>
<reference evidence="11" key="2">
    <citation type="journal article" date="2019" name="MicrobiologyOpen">
        <title>High-quality draft genome sequence of Gaiella occulta isolated from a 150 meter deep mineral water borehole and comparison with the genome sequences of other deep-branching lineages of the phylum Actinobacteria.</title>
        <authorList>
            <person name="Severino R."/>
            <person name="Froufe H.J.C."/>
            <person name="Barroso C."/>
            <person name="Albuquerque L."/>
            <person name="Lobo-da-Cunha A."/>
            <person name="da Costa M.S."/>
            <person name="Egas C."/>
        </authorList>
    </citation>
    <scope>NUCLEOTIDE SEQUENCE [LARGE SCALE GENOMIC DNA]</scope>
    <source>
        <strain evidence="11">F2-233</strain>
    </source>
</reference>
<feature type="transmembrane region" description="Helical" evidence="8">
    <location>
        <begin position="63"/>
        <end position="86"/>
    </location>
</feature>
<proteinExistence type="inferred from homology"/>
<dbReference type="EMBL" id="QQZY01000001">
    <property type="protein sequence ID" value="RDI76125.1"/>
    <property type="molecule type" value="Genomic_DNA"/>
</dbReference>
<dbReference type="InterPro" id="IPR035906">
    <property type="entry name" value="MetI-like_sf"/>
</dbReference>
<dbReference type="SUPFAM" id="SSF161098">
    <property type="entry name" value="MetI-like"/>
    <property type="match status" value="1"/>
</dbReference>
<dbReference type="Proteomes" id="UP000254134">
    <property type="component" value="Unassembled WGS sequence"/>
</dbReference>
<dbReference type="PROSITE" id="PS50928">
    <property type="entry name" value="ABC_TM1"/>
    <property type="match status" value="1"/>
</dbReference>
<evidence type="ECO:0000256" key="1">
    <source>
        <dbReference type="ARBA" id="ARBA00004429"/>
    </source>
</evidence>
<evidence type="ECO:0000313" key="10">
    <source>
        <dbReference type="EMBL" id="RDI76125.1"/>
    </source>
</evidence>
<keyword evidence="2 8" id="KW-0813">Transport</keyword>
<keyword evidence="5 8" id="KW-0812">Transmembrane</keyword>
<comment type="similarity">
    <text evidence="8">Belongs to the binding-protein-dependent transport system permease family.</text>
</comment>
<feature type="transmembrane region" description="Helical" evidence="8">
    <location>
        <begin position="12"/>
        <end position="32"/>
    </location>
</feature>